<dbReference type="InterPro" id="IPR036452">
    <property type="entry name" value="Ribo_hydro-like"/>
</dbReference>
<organism evidence="1 2">
    <name type="scientific">Gluconobacter wancherniae NBRC 103581</name>
    <dbReference type="NCBI Taxonomy" id="656744"/>
    <lineage>
        <taxon>Bacteria</taxon>
        <taxon>Pseudomonadati</taxon>
        <taxon>Pseudomonadota</taxon>
        <taxon>Alphaproteobacteria</taxon>
        <taxon>Acetobacterales</taxon>
        <taxon>Acetobacteraceae</taxon>
        <taxon>Gluconobacter</taxon>
    </lineage>
</organism>
<reference evidence="1 2" key="1">
    <citation type="submission" date="2019-07" db="EMBL/GenBank/DDBJ databases">
        <title>Whole genome shotgun sequence of Gluconobacter wancherniae NBRC 103581.</title>
        <authorList>
            <person name="Hosoyama A."/>
            <person name="Uohara A."/>
            <person name="Ohji S."/>
            <person name="Ichikawa N."/>
        </authorList>
    </citation>
    <scope>NUCLEOTIDE SEQUENCE [LARGE SCALE GENOMIC DNA]</scope>
    <source>
        <strain evidence="1 2">NBRC 103581</strain>
    </source>
</reference>
<keyword evidence="2" id="KW-1185">Reference proteome</keyword>
<evidence type="ECO:0000313" key="2">
    <source>
        <dbReference type="Proteomes" id="UP000321230"/>
    </source>
</evidence>
<name>A0A511AVP5_9PROT</name>
<dbReference type="SUPFAM" id="SSF53590">
    <property type="entry name" value="Nucleoside hydrolase"/>
    <property type="match status" value="1"/>
</dbReference>
<gene>
    <name evidence="1" type="ORF">GWA01_00490</name>
</gene>
<dbReference type="AlphaFoldDB" id="A0A511AVP5"/>
<dbReference type="EMBL" id="BJUZ01000001">
    <property type="protein sequence ID" value="GEK92279.1"/>
    <property type="molecule type" value="Genomic_DNA"/>
</dbReference>
<comment type="caution">
    <text evidence="1">The sequence shown here is derived from an EMBL/GenBank/DDBJ whole genome shotgun (WGS) entry which is preliminary data.</text>
</comment>
<proteinExistence type="predicted"/>
<accession>A0A511AVP5</accession>
<sequence>MPNRGTLLASAPAALITQCGTAMATPIRRKVIFDTDPSIDDVMAVLFLQAVPDVQKGPASAWDSRPSQKVCVDVDSEHMKALFRHTLQQAS</sequence>
<dbReference type="Proteomes" id="UP000321230">
    <property type="component" value="Unassembled WGS sequence"/>
</dbReference>
<evidence type="ECO:0008006" key="3">
    <source>
        <dbReference type="Google" id="ProtNLM"/>
    </source>
</evidence>
<evidence type="ECO:0000313" key="1">
    <source>
        <dbReference type="EMBL" id="GEK92279.1"/>
    </source>
</evidence>
<protein>
    <recommendedName>
        <fullName evidence="3">Inosine/uridine-preferring nucleoside hydrolase domain-containing protein</fullName>
    </recommendedName>
</protein>
<dbReference type="GO" id="GO:0016799">
    <property type="term" value="F:hydrolase activity, hydrolyzing N-glycosyl compounds"/>
    <property type="evidence" value="ECO:0007669"/>
    <property type="project" value="InterPro"/>
</dbReference>